<name>A0ACC2IQ64_9PLEO</name>
<evidence type="ECO:0000313" key="1">
    <source>
        <dbReference type="EMBL" id="KAJ8117366.1"/>
    </source>
</evidence>
<protein>
    <submittedName>
        <fullName evidence="1">Uncharacterized protein</fullName>
    </submittedName>
</protein>
<sequence>MRLQYIPDPPEFTEEADKAILERIKERRGPKGLIALDRTLLHSPPVADGWNSFLGAIRTKTSLPTSVRETAIARVAVLNKAWYEWESHSPILRAAEGVTSKHVDAVLQSPPRQVNDGIQDAKHAAVLSYTDAMTLDVSLPDEVFARLKDHFSEQEVVEITATVAAYNCAQGGAARCNTPTPVTMLCAISGEAPREPVASRKSGNVFEKRLIEAHIAEHHTDPVTGEDLTVEDLIELKSPQVVNPRPPNLTSIPALLSAFQNEWDAIVLETHTLKQQLAQTRQELSTALYQNDAATRVVARLTRERDEAREALSNVTISGGGGNGDAMQVDGQALPEELAAKIDETQQQLFATRRKRPVPEGWATGEDISAFDVTSSSEPLYPGSSAVSVDESGDLALFGGADGVAGVYSTSQQKVVQVLKAGSPVTATTWWGSRAVVATAAGTIKIFEDGNEIAQVGSHAGPVTSLSLHPSGSILASGSADKRVAYYDLSTFQIVSQIYTEADITASSFHVDGLLFFVGSSDGKIRIYDVKTGASMAELDAGAPVAAISFSENGTWFAVAQKGSSQVSIWDIRKQSVIKVLDAGSPVENIKWDYTGQFLAAAGSGSISVQQYTKASKSWSEPVRKAVAAKDVAWGTFLQALGVVCCIANRVVTVKWRLPNRRNLSDVNHTAPAIHFVTGRSPGCAAAVITTTLHYPTPVARPRHRPWTTICPSGIRTDGRCVTKWSGRQCKQRVWANKDLQRSLDMMEGNAGPAWSFENLTPFTSLGVPREHSLPRPHEPSHHAGRRGSSSRSNHYAITGQRARTPDADAMRARYSNSREPTAQANERPVSAGPADRSPGGYPPETAQTVRNMEDDQFPRFEGDGFDMRRPVGWQTRGEGQGRAENRHLVEISDGEDDEPIFVNEDDDDLAVFDHIVQEDRQGSEDVVDLTEDDAPFHNWPLQNNRPTNNHDQSRPHAGHVGPPPNNDAARLPRGMAGIINLDNGEEAWTVDDGPVVLEPSSPDIQFVSARRLEPTNRQESPPRRNDSDGDDVQFVQERQLTEHERRARQRAARHAELDRVIAVLGEHRNNRYSFAHLRGEIDRANAHIQHLADNMRQGGPQPPPRVRGGNQIRMGIAGGGAGIFVAPNLNFGVVGFDLGFGANRPEPAPPTYEAPPPASEGFTRSPEEDDVLICPNCDSELCKGDDDIKKQVWIAKQCGHIYCGECTANRSVKRSAKGKEKQAAPKTRPFKECVVEGCGKKVSSSKAMFQLFMLWRTASAINKSVVQTRRPQQPELQQQLSVAPLLRPSICRRVKMPPKQAAATSPRDQRSSRSSSPVKNTYLLAYNAVSAALWAGVLYKTVTIGKHEVQTARKAGSFFRRSDLQSAAAGLASGKVFGELDEYTRLVQSLAGLEVLHSLVGIVRAPLLTTLMQVASRFLLVWGIAYNFPATTQHSPAYSTMLLAWSFTEVVRYSFFVFTLSGLGVPPLLSFLRYNTFMILYPLGIASECWLVYQAIPAAKLLDERIPYALWAILAIYVPGSYVLFTHMLKQRRRTQKQA</sequence>
<keyword evidence="2" id="KW-1185">Reference proteome</keyword>
<evidence type="ECO:0000313" key="2">
    <source>
        <dbReference type="Proteomes" id="UP001153331"/>
    </source>
</evidence>
<dbReference type="Proteomes" id="UP001153331">
    <property type="component" value="Unassembled WGS sequence"/>
</dbReference>
<gene>
    <name evidence="1" type="ORF">OPT61_g1418</name>
</gene>
<organism evidence="1 2">
    <name type="scientific">Boeremia exigua</name>
    <dbReference type="NCBI Taxonomy" id="749465"/>
    <lineage>
        <taxon>Eukaryota</taxon>
        <taxon>Fungi</taxon>
        <taxon>Dikarya</taxon>
        <taxon>Ascomycota</taxon>
        <taxon>Pezizomycotina</taxon>
        <taxon>Dothideomycetes</taxon>
        <taxon>Pleosporomycetidae</taxon>
        <taxon>Pleosporales</taxon>
        <taxon>Pleosporineae</taxon>
        <taxon>Didymellaceae</taxon>
        <taxon>Boeremia</taxon>
    </lineage>
</organism>
<dbReference type="EMBL" id="JAPHNI010000055">
    <property type="protein sequence ID" value="KAJ8117366.1"/>
    <property type="molecule type" value="Genomic_DNA"/>
</dbReference>
<accession>A0ACC2IQ64</accession>
<proteinExistence type="predicted"/>
<reference evidence="1" key="1">
    <citation type="submission" date="2022-11" db="EMBL/GenBank/DDBJ databases">
        <title>Genome Sequence of Boeremia exigua.</title>
        <authorList>
            <person name="Buettner E."/>
        </authorList>
    </citation>
    <scope>NUCLEOTIDE SEQUENCE</scope>
    <source>
        <strain evidence="1">CU02</strain>
    </source>
</reference>
<comment type="caution">
    <text evidence="1">The sequence shown here is derived from an EMBL/GenBank/DDBJ whole genome shotgun (WGS) entry which is preliminary data.</text>
</comment>